<gene>
    <name evidence="2" type="ORF">GMARGA_LOCUS43916</name>
</gene>
<evidence type="ECO:0000313" key="2">
    <source>
        <dbReference type="EMBL" id="CAG8855095.1"/>
    </source>
</evidence>
<feature type="domain" description="DDE-1" evidence="1">
    <location>
        <begin position="19"/>
        <end position="58"/>
    </location>
</feature>
<protein>
    <submittedName>
        <fullName evidence="2">10045_t:CDS:1</fullName>
    </submittedName>
</protein>
<evidence type="ECO:0000259" key="1">
    <source>
        <dbReference type="Pfam" id="PF03184"/>
    </source>
</evidence>
<name>A0ABN7XJB2_GIGMA</name>
<proteinExistence type="predicted"/>
<feature type="non-terminal residue" evidence="2">
    <location>
        <position position="66"/>
    </location>
</feature>
<dbReference type="InterPro" id="IPR004875">
    <property type="entry name" value="DDE_SF_endonuclease_dom"/>
</dbReference>
<comment type="caution">
    <text evidence="2">The sequence shown here is derived from an EMBL/GenBank/DDBJ whole genome shotgun (WGS) entry which is preliminary data.</text>
</comment>
<keyword evidence="3" id="KW-1185">Reference proteome</keyword>
<dbReference type="Pfam" id="PF03184">
    <property type="entry name" value="DDE_1"/>
    <property type="match status" value="1"/>
</dbReference>
<accession>A0ABN7XJB2</accession>
<reference evidence="2 3" key="1">
    <citation type="submission" date="2021-06" db="EMBL/GenBank/DDBJ databases">
        <authorList>
            <person name="Kallberg Y."/>
            <person name="Tangrot J."/>
            <person name="Rosling A."/>
        </authorList>
    </citation>
    <scope>NUCLEOTIDE SEQUENCE [LARGE SCALE GENOMIC DNA]</scope>
    <source>
        <strain evidence="2 3">120-4 pot B 10/14</strain>
    </source>
</reference>
<dbReference type="Proteomes" id="UP000789901">
    <property type="component" value="Unassembled WGS sequence"/>
</dbReference>
<feature type="non-terminal residue" evidence="2">
    <location>
        <position position="1"/>
    </location>
</feature>
<organism evidence="2 3">
    <name type="scientific">Gigaspora margarita</name>
    <dbReference type="NCBI Taxonomy" id="4874"/>
    <lineage>
        <taxon>Eukaryota</taxon>
        <taxon>Fungi</taxon>
        <taxon>Fungi incertae sedis</taxon>
        <taxon>Mucoromycota</taxon>
        <taxon>Glomeromycotina</taxon>
        <taxon>Glomeromycetes</taxon>
        <taxon>Diversisporales</taxon>
        <taxon>Gigasporaceae</taxon>
        <taxon>Gigaspora</taxon>
    </lineage>
</organism>
<sequence length="66" mass="7786">KYSKGQGSIYSLFDPDSSNYHLTNIQIEFLPSLTTLLQSMDVDIIKCFKAKYQKNMFNIYWINLKE</sequence>
<evidence type="ECO:0000313" key="3">
    <source>
        <dbReference type="Proteomes" id="UP000789901"/>
    </source>
</evidence>
<dbReference type="EMBL" id="CAJVQB010145855">
    <property type="protein sequence ID" value="CAG8855095.1"/>
    <property type="molecule type" value="Genomic_DNA"/>
</dbReference>